<dbReference type="PROSITE" id="PS51186">
    <property type="entry name" value="GNAT"/>
    <property type="match status" value="1"/>
</dbReference>
<protein>
    <recommendedName>
        <fullName evidence="1">N-acetyltransferase domain-containing protein</fullName>
    </recommendedName>
</protein>
<dbReference type="AlphaFoldDB" id="A0A2A2IJW4"/>
<comment type="caution">
    <text evidence="2">The sequence shown here is derived from an EMBL/GenBank/DDBJ whole genome shotgun (WGS) entry which is preliminary data.</text>
</comment>
<organism evidence="2 3">
    <name type="scientific">Virgibacillus profundi</name>
    <dbReference type="NCBI Taxonomy" id="2024555"/>
    <lineage>
        <taxon>Bacteria</taxon>
        <taxon>Bacillati</taxon>
        <taxon>Bacillota</taxon>
        <taxon>Bacilli</taxon>
        <taxon>Bacillales</taxon>
        <taxon>Bacillaceae</taxon>
        <taxon>Virgibacillus</taxon>
    </lineage>
</organism>
<dbReference type="GO" id="GO:0016747">
    <property type="term" value="F:acyltransferase activity, transferring groups other than amino-acyl groups"/>
    <property type="evidence" value="ECO:0007669"/>
    <property type="project" value="InterPro"/>
</dbReference>
<dbReference type="Pfam" id="PF00583">
    <property type="entry name" value="Acetyltransf_1"/>
    <property type="match status" value="1"/>
</dbReference>
<dbReference type="CDD" id="cd04301">
    <property type="entry name" value="NAT_SF"/>
    <property type="match status" value="1"/>
</dbReference>
<name>A0A2A2IJW4_9BACI</name>
<reference evidence="2 3" key="1">
    <citation type="submission" date="2017-08" db="EMBL/GenBank/DDBJ databases">
        <title>Virgibacillus indicus sp. nov. and Virgibacillus profoundi sp. nov, two moderately halophilic bacteria isolated from marine sediment by using the Microfluidic Streak Plate.</title>
        <authorList>
            <person name="Xu B."/>
            <person name="Hu B."/>
            <person name="Wang J."/>
            <person name="Zhu Y."/>
            <person name="Huang L."/>
            <person name="Du W."/>
            <person name="Huang Y."/>
        </authorList>
    </citation>
    <scope>NUCLEOTIDE SEQUENCE [LARGE SCALE GENOMIC DNA]</scope>
    <source>
        <strain evidence="2 3">IO3-P3-H5</strain>
    </source>
</reference>
<dbReference type="OrthoDB" id="511027at2"/>
<evidence type="ECO:0000313" key="2">
    <source>
        <dbReference type="EMBL" id="PAV31403.1"/>
    </source>
</evidence>
<dbReference type="Gene3D" id="3.40.630.30">
    <property type="match status" value="1"/>
</dbReference>
<dbReference type="SUPFAM" id="SSF55729">
    <property type="entry name" value="Acyl-CoA N-acyltransferases (Nat)"/>
    <property type="match status" value="1"/>
</dbReference>
<feature type="domain" description="N-acetyltransferase" evidence="1">
    <location>
        <begin position="98"/>
        <end position="247"/>
    </location>
</feature>
<dbReference type="InterPro" id="IPR000182">
    <property type="entry name" value="GNAT_dom"/>
</dbReference>
<gene>
    <name evidence="2" type="ORF">CIL05_01745</name>
</gene>
<sequence>MFTIQGAKILDGTPNYLVMEDIGQVSSIGHFEKILYEMKEYVKENGIHSVSVVLNEKEALNNEYLDLLRGFGFQKEETQYFYKRDLTALKAHGQKESIEIKSMEQTTADMFKKVWQEATFGSLNDTSARSIEREFEGMKSELGPDYTKSCLIAFYGKNPIGVTMPHIEPGTIHEGRLFYFGLIPKYRNKGWGAALHKLSMYLLKEIGAAYYIGATGHKNIPMQRIFQAGGCHMFESKVTYRLKEHSA</sequence>
<dbReference type="RefSeq" id="WP_095653772.1">
    <property type="nucleotide sequence ID" value="NZ_NPOA01000001.1"/>
</dbReference>
<dbReference type="EMBL" id="NPOA01000001">
    <property type="protein sequence ID" value="PAV31403.1"/>
    <property type="molecule type" value="Genomic_DNA"/>
</dbReference>
<accession>A0A2A2IJW4</accession>
<keyword evidence="3" id="KW-1185">Reference proteome</keyword>
<dbReference type="Proteomes" id="UP000218887">
    <property type="component" value="Unassembled WGS sequence"/>
</dbReference>
<evidence type="ECO:0000313" key="3">
    <source>
        <dbReference type="Proteomes" id="UP000218887"/>
    </source>
</evidence>
<dbReference type="InterPro" id="IPR016181">
    <property type="entry name" value="Acyl_CoA_acyltransferase"/>
</dbReference>
<proteinExistence type="predicted"/>
<evidence type="ECO:0000259" key="1">
    <source>
        <dbReference type="PROSITE" id="PS51186"/>
    </source>
</evidence>